<proteinExistence type="predicted"/>
<sequence length="123" mass="13492">MALQLHARSMRFGANSQRCEVLGCKKARGTESLLLIIASCFMVNIVVKFECCGVEVFYTDVKDAGETLTFIITHLDQCDSGMDRKAQVPSKRLIKSSLVPGPLASIISLKASEQNLDACKEDH</sequence>
<dbReference type="AlphaFoldDB" id="A0ABD2YUE0"/>
<gene>
    <name evidence="1" type="ORF">ACH5RR_029870</name>
</gene>
<comment type="caution">
    <text evidence="1">The sequence shown here is derived from an EMBL/GenBank/DDBJ whole genome shotgun (WGS) entry which is preliminary data.</text>
</comment>
<reference evidence="1 2" key="1">
    <citation type="submission" date="2024-11" db="EMBL/GenBank/DDBJ databases">
        <title>A near-complete genome assembly of Cinchona calisaya.</title>
        <authorList>
            <person name="Lian D.C."/>
            <person name="Zhao X.W."/>
            <person name="Wei L."/>
        </authorList>
    </citation>
    <scope>NUCLEOTIDE SEQUENCE [LARGE SCALE GENOMIC DNA]</scope>
    <source>
        <tissue evidence="1">Nenye</tissue>
    </source>
</reference>
<organism evidence="1 2">
    <name type="scientific">Cinchona calisaya</name>
    <dbReference type="NCBI Taxonomy" id="153742"/>
    <lineage>
        <taxon>Eukaryota</taxon>
        <taxon>Viridiplantae</taxon>
        <taxon>Streptophyta</taxon>
        <taxon>Embryophyta</taxon>
        <taxon>Tracheophyta</taxon>
        <taxon>Spermatophyta</taxon>
        <taxon>Magnoliopsida</taxon>
        <taxon>eudicotyledons</taxon>
        <taxon>Gunneridae</taxon>
        <taxon>Pentapetalae</taxon>
        <taxon>asterids</taxon>
        <taxon>lamiids</taxon>
        <taxon>Gentianales</taxon>
        <taxon>Rubiaceae</taxon>
        <taxon>Cinchonoideae</taxon>
        <taxon>Cinchoneae</taxon>
        <taxon>Cinchona</taxon>
    </lineage>
</organism>
<evidence type="ECO:0000313" key="2">
    <source>
        <dbReference type="Proteomes" id="UP001630127"/>
    </source>
</evidence>
<dbReference type="EMBL" id="JBJUIK010000012">
    <property type="protein sequence ID" value="KAL3510469.1"/>
    <property type="molecule type" value="Genomic_DNA"/>
</dbReference>
<name>A0ABD2YUE0_9GENT</name>
<accession>A0ABD2YUE0</accession>
<evidence type="ECO:0000313" key="1">
    <source>
        <dbReference type="EMBL" id="KAL3510469.1"/>
    </source>
</evidence>
<keyword evidence="2" id="KW-1185">Reference proteome</keyword>
<protein>
    <submittedName>
        <fullName evidence="1">Uncharacterized protein</fullName>
    </submittedName>
</protein>
<dbReference type="Proteomes" id="UP001630127">
    <property type="component" value="Unassembled WGS sequence"/>
</dbReference>